<proteinExistence type="inferred from homology"/>
<feature type="domain" description="Ketoreductase" evidence="3">
    <location>
        <begin position="8"/>
        <end position="195"/>
    </location>
</feature>
<dbReference type="PANTHER" id="PTHR45024:SF2">
    <property type="entry name" value="SCP2 DOMAIN-CONTAINING PROTEIN"/>
    <property type="match status" value="1"/>
</dbReference>
<organism evidence="4">
    <name type="scientific">freshwater metagenome</name>
    <dbReference type="NCBI Taxonomy" id="449393"/>
    <lineage>
        <taxon>unclassified sequences</taxon>
        <taxon>metagenomes</taxon>
        <taxon>ecological metagenomes</taxon>
    </lineage>
</organism>
<dbReference type="EMBL" id="CAEZYR010000056">
    <property type="protein sequence ID" value="CAB4747912.1"/>
    <property type="molecule type" value="Genomic_DNA"/>
</dbReference>
<dbReference type="SMART" id="SM00822">
    <property type="entry name" value="PKS_KR"/>
    <property type="match status" value="1"/>
</dbReference>
<reference evidence="4" key="1">
    <citation type="submission" date="2020-05" db="EMBL/GenBank/DDBJ databases">
        <authorList>
            <person name="Chiriac C."/>
            <person name="Salcher M."/>
            <person name="Ghai R."/>
            <person name="Kavagutti S V."/>
        </authorList>
    </citation>
    <scope>NUCLEOTIDE SEQUENCE</scope>
</reference>
<dbReference type="Pfam" id="PF00106">
    <property type="entry name" value="adh_short"/>
    <property type="match status" value="1"/>
</dbReference>
<dbReference type="PRINTS" id="PR00081">
    <property type="entry name" value="GDHRDH"/>
</dbReference>
<dbReference type="InterPro" id="IPR051687">
    <property type="entry name" value="Peroxisomal_Beta-Oxidation"/>
</dbReference>
<dbReference type="InterPro" id="IPR020904">
    <property type="entry name" value="Sc_DH/Rdtase_CS"/>
</dbReference>
<dbReference type="EMBL" id="CAFBMH010000038">
    <property type="protein sequence ID" value="CAB4907627.1"/>
    <property type="molecule type" value="Genomic_DNA"/>
</dbReference>
<evidence type="ECO:0000259" key="3">
    <source>
        <dbReference type="SMART" id="SM00822"/>
    </source>
</evidence>
<dbReference type="EMBL" id="CAFBOS010000046">
    <property type="protein sequence ID" value="CAB4990708.1"/>
    <property type="molecule type" value="Genomic_DNA"/>
</dbReference>
<dbReference type="InterPro" id="IPR057326">
    <property type="entry name" value="KR_dom"/>
</dbReference>
<gene>
    <name evidence="4" type="ORF">UFOPK2754_01628</name>
    <name evidence="5" type="ORF">UFOPK3139_01118</name>
    <name evidence="6" type="ORF">UFOPK3543_01265</name>
    <name evidence="7" type="ORF">UFOPK3967_00983</name>
</gene>
<dbReference type="InterPro" id="IPR036291">
    <property type="entry name" value="NAD(P)-bd_dom_sf"/>
</dbReference>
<dbReference type="GO" id="GO:0016491">
    <property type="term" value="F:oxidoreductase activity"/>
    <property type="evidence" value="ECO:0007669"/>
    <property type="project" value="UniProtKB-KW"/>
</dbReference>
<keyword evidence="2" id="KW-0560">Oxidoreductase</keyword>
<evidence type="ECO:0000313" key="7">
    <source>
        <dbReference type="EMBL" id="CAB4990708.1"/>
    </source>
</evidence>
<dbReference type="EMBL" id="CAFABA010000036">
    <property type="protein sequence ID" value="CAB4827324.1"/>
    <property type="molecule type" value="Genomic_DNA"/>
</dbReference>
<dbReference type="AlphaFoldDB" id="A0A6J6TKG4"/>
<dbReference type="SUPFAM" id="SSF51735">
    <property type="entry name" value="NAD(P)-binding Rossmann-fold domains"/>
    <property type="match status" value="1"/>
</dbReference>
<dbReference type="PANTHER" id="PTHR45024">
    <property type="entry name" value="DEHYDROGENASES, SHORT CHAIN"/>
    <property type="match status" value="1"/>
</dbReference>
<accession>A0A6J6TKG4</accession>
<dbReference type="Gene3D" id="3.40.50.720">
    <property type="entry name" value="NAD(P)-binding Rossmann-like Domain"/>
    <property type="match status" value="1"/>
</dbReference>
<evidence type="ECO:0000256" key="2">
    <source>
        <dbReference type="ARBA" id="ARBA00023002"/>
    </source>
</evidence>
<sequence length="302" mass="31092">MELRFDDKVALVTGAGGGLGRAYALELARRGAQVVVNDLAVPIGSADPPSARVVADEICAAGGDAISDHHDVLDGPSLVAGAVDAYGRLDIVINNAGVAGGGPLDTGDPASWERTIATTLHGSIAVTRAAWPYLVASGNGRVVMTSSGASFGSAGTGAYSAAKASMLGLSRSLAAEGLAHGIRVNAIMPSAWTRLTQLLPPSRLSTLLDDRYPPEAVAAFVVWLCHHDTHVTAETFSVGGGRAARVVLAEARGGLVREHTAEAWADVSDRVLDLTDLGTPTDMVDEVRWQIANLGLDGSLDV</sequence>
<evidence type="ECO:0000313" key="5">
    <source>
        <dbReference type="EMBL" id="CAB4827324.1"/>
    </source>
</evidence>
<evidence type="ECO:0000313" key="6">
    <source>
        <dbReference type="EMBL" id="CAB4907627.1"/>
    </source>
</evidence>
<dbReference type="PROSITE" id="PS00061">
    <property type="entry name" value="ADH_SHORT"/>
    <property type="match status" value="1"/>
</dbReference>
<name>A0A6J6TKG4_9ZZZZ</name>
<dbReference type="InterPro" id="IPR002347">
    <property type="entry name" value="SDR_fam"/>
</dbReference>
<evidence type="ECO:0000313" key="4">
    <source>
        <dbReference type="EMBL" id="CAB4747912.1"/>
    </source>
</evidence>
<evidence type="ECO:0000256" key="1">
    <source>
        <dbReference type="ARBA" id="ARBA00006484"/>
    </source>
</evidence>
<comment type="similarity">
    <text evidence="1">Belongs to the short-chain dehydrogenases/reductases (SDR) family.</text>
</comment>
<dbReference type="PRINTS" id="PR00080">
    <property type="entry name" value="SDRFAMILY"/>
</dbReference>
<protein>
    <submittedName>
        <fullName evidence="4">Unannotated protein</fullName>
    </submittedName>
</protein>